<protein>
    <recommendedName>
        <fullName evidence="3">SCAN box domain-containing protein</fullName>
    </recommendedName>
</protein>
<organism evidence="4 5">
    <name type="scientific">Naja naja</name>
    <name type="common">Indian cobra</name>
    <dbReference type="NCBI Taxonomy" id="35670"/>
    <lineage>
        <taxon>Eukaryota</taxon>
        <taxon>Metazoa</taxon>
        <taxon>Chordata</taxon>
        <taxon>Craniata</taxon>
        <taxon>Vertebrata</taxon>
        <taxon>Euteleostomi</taxon>
        <taxon>Lepidosauria</taxon>
        <taxon>Squamata</taxon>
        <taxon>Bifurcata</taxon>
        <taxon>Unidentata</taxon>
        <taxon>Episquamata</taxon>
        <taxon>Toxicofera</taxon>
        <taxon>Serpentes</taxon>
        <taxon>Colubroidea</taxon>
        <taxon>Elapidae</taxon>
        <taxon>Elapinae</taxon>
        <taxon>Naja</taxon>
    </lineage>
</organism>
<dbReference type="SUPFAM" id="SSF47353">
    <property type="entry name" value="Retrovirus capsid dimerization domain-like"/>
    <property type="match status" value="1"/>
</dbReference>
<evidence type="ECO:0000256" key="2">
    <source>
        <dbReference type="SAM" id="MobiDB-lite"/>
    </source>
</evidence>
<dbReference type="SMART" id="SM00431">
    <property type="entry name" value="SCAN"/>
    <property type="match status" value="1"/>
</dbReference>
<dbReference type="PANTHER" id="PTHR45935:SF15">
    <property type="entry name" value="SCAN BOX DOMAIN-CONTAINING PROTEIN"/>
    <property type="match status" value="1"/>
</dbReference>
<dbReference type="InterPro" id="IPR038269">
    <property type="entry name" value="SCAN_sf"/>
</dbReference>
<dbReference type="Gene3D" id="1.10.4020.10">
    <property type="entry name" value="DNA breaking-rejoining enzymes"/>
    <property type="match status" value="1"/>
</dbReference>
<sequence length="207" mass="23268">MRLPSISLGATLRGEGALESRDFYFQSSLDSWTVSCMFHLARLLVINKTFGQSFGQLASVIIPLEIPSSPDFGAGLESTRERMEETSSCRELASPPATQPWSCWKNGTSPEQKSQEEEPNSSEVQCCHFRKVQFQEGKSPRDVCNQLHRLCHQWLQPERHTRAQMLDLVLLERLSLEILESPPLCGGTEGLAEPQLQVRRKTIGKSP</sequence>
<proteinExistence type="predicted"/>
<dbReference type="AlphaFoldDB" id="A0A8C6X8R5"/>
<dbReference type="GeneTree" id="ENSGT01010000228224"/>
<evidence type="ECO:0000256" key="1">
    <source>
        <dbReference type="ARBA" id="ARBA00023242"/>
    </source>
</evidence>
<feature type="region of interest" description="Disordered" evidence="2">
    <location>
        <begin position="73"/>
        <end position="120"/>
    </location>
</feature>
<evidence type="ECO:0000313" key="4">
    <source>
        <dbReference type="Ensembl" id="ENSNNAP00000010484.1"/>
    </source>
</evidence>
<name>A0A8C6X8R5_NAJNA</name>
<dbReference type="PANTHER" id="PTHR45935">
    <property type="entry name" value="PROTEIN ZBED8-RELATED"/>
    <property type="match status" value="1"/>
</dbReference>
<reference evidence="4" key="2">
    <citation type="submission" date="2025-09" db="UniProtKB">
        <authorList>
            <consortium name="Ensembl"/>
        </authorList>
    </citation>
    <scope>IDENTIFICATION</scope>
</reference>
<reference evidence="4" key="1">
    <citation type="submission" date="2025-08" db="UniProtKB">
        <authorList>
            <consortium name="Ensembl"/>
        </authorList>
    </citation>
    <scope>IDENTIFICATION</scope>
</reference>
<keyword evidence="1" id="KW-0539">Nucleus</keyword>
<evidence type="ECO:0000313" key="5">
    <source>
        <dbReference type="Proteomes" id="UP000694559"/>
    </source>
</evidence>
<feature type="compositionally biased region" description="Basic and acidic residues" evidence="2">
    <location>
        <begin position="78"/>
        <end position="88"/>
    </location>
</feature>
<dbReference type="PROSITE" id="PS50804">
    <property type="entry name" value="SCAN_BOX"/>
    <property type="match status" value="1"/>
</dbReference>
<feature type="compositionally biased region" description="Polar residues" evidence="2">
    <location>
        <begin position="99"/>
        <end position="112"/>
    </location>
</feature>
<evidence type="ECO:0000259" key="3">
    <source>
        <dbReference type="PROSITE" id="PS50804"/>
    </source>
</evidence>
<dbReference type="Proteomes" id="UP000694559">
    <property type="component" value="Unplaced"/>
</dbReference>
<dbReference type="Pfam" id="PF02023">
    <property type="entry name" value="SCAN"/>
    <property type="match status" value="1"/>
</dbReference>
<dbReference type="InterPro" id="IPR003309">
    <property type="entry name" value="SCAN_dom"/>
</dbReference>
<feature type="domain" description="SCAN box" evidence="3">
    <location>
        <begin position="128"/>
        <end position="174"/>
    </location>
</feature>
<accession>A0A8C6X8R5</accession>
<keyword evidence="5" id="KW-1185">Reference proteome</keyword>
<dbReference type="Ensembl" id="ENSNNAT00000010969.1">
    <property type="protein sequence ID" value="ENSNNAP00000010484.1"/>
    <property type="gene ID" value="ENSNNAG00000007003.1"/>
</dbReference>
<dbReference type="InterPro" id="IPR050916">
    <property type="entry name" value="SCAN-C2H2_zinc_finger"/>
</dbReference>